<evidence type="ECO:0000259" key="2">
    <source>
        <dbReference type="PROSITE" id="PS51178"/>
    </source>
</evidence>
<proteinExistence type="predicted"/>
<gene>
    <name evidence="3" type="ORF">A4D02_35150</name>
</gene>
<accession>A0ABX3NSU7</accession>
<dbReference type="EMBL" id="LWBO01000026">
    <property type="protein sequence ID" value="OQP44378.1"/>
    <property type="molecule type" value="Genomic_DNA"/>
</dbReference>
<name>A0ABX3NSU7_9BACT</name>
<evidence type="ECO:0000313" key="4">
    <source>
        <dbReference type="Proteomes" id="UP000192277"/>
    </source>
</evidence>
<reference evidence="3 4" key="1">
    <citation type="submission" date="2016-04" db="EMBL/GenBank/DDBJ databases">
        <authorList>
            <person name="Chen L."/>
            <person name="Zhuang W."/>
            <person name="Wang G."/>
        </authorList>
    </citation>
    <scope>NUCLEOTIDE SEQUENCE [LARGE SCALE GENOMIC DNA]</scope>
    <source>
        <strain evidence="4">GR20</strain>
    </source>
</reference>
<organism evidence="3 4">
    <name type="scientific">Niastella koreensis</name>
    <dbReference type="NCBI Taxonomy" id="354356"/>
    <lineage>
        <taxon>Bacteria</taxon>
        <taxon>Pseudomonadati</taxon>
        <taxon>Bacteroidota</taxon>
        <taxon>Chitinophagia</taxon>
        <taxon>Chitinophagales</taxon>
        <taxon>Chitinophagaceae</taxon>
        <taxon>Niastella</taxon>
    </lineage>
</organism>
<feature type="domain" description="PASTA" evidence="2">
    <location>
        <begin position="39"/>
        <end position="105"/>
    </location>
</feature>
<dbReference type="PROSITE" id="PS51178">
    <property type="entry name" value="PASTA"/>
    <property type="match status" value="2"/>
</dbReference>
<evidence type="ECO:0000313" key="3">
    <source>
        <dbReference type="EMBL" id="OQP44378.1"/>
    </source>
</evidence>
<dbReference type="Gene3D" id="3.30.10.20">
    <property type="match status" value="3"/>
</dbReference>
<keyword evidence="1" id="KW-0812">Transmembrane</keyword>
<feature type="transmembrane region" description="Helical" evidence="1">
    <location>
        <begin position="12"/>
        <end position="35"/>
    </location>
</feature>
<keyword evidence="1" id="KW-1133">Transmembrane helix</keyword>
<dbReference type="InterPro" id="IPR005543">
    <property type="entry name" value="PASTA_dom"/>
</dbReference>
<dbReference type="SUPFAM" id="SSF54184">
    <property type="entry name" value="Penicillin-binding protein 2x (pbp-2x), c-terminal domain"/>
    <property type="match status" value="1"/>
</dbReference>
<evidence type="ECO:0000256" key="1">
    <source>
        <dbReference type="SAM" id="Phobius"/>
    </source>
</evidence>
<dbReference type="RefSeq" id="WP_014216634.1">
    <property type="nucleotide sequence ID" value="NZ_LWBO01000026.1"/>
</dbReference>
<sequence>MFKFITGKPLWANILLGIGILLVLFFIFLQSLSWITRHDKTLAVPSVTGKSFDEAKKILEGQGFDVEIQDTVYNDTAALLSVVKQFPTADSKVKMNRTVYLTINRDAAPDIEMPKLVGQSFRGAQITLQQQKLKLDDTVYVPYFARDMVLEQHYKGQQIKEGTKIPMGSAITLVLGRGEGTEQLEVPDMFGMTLNEAKVILESNGLTLGTIQPTDADPNGFVYKQNPARLTMSGNVNKIKQGQFIDLWIQAEKPVKADSTAAHQ</sequence>
<dbReference type="CDD" id="cd06577">
    <property type="entry name" value="PASTA_pknB"/>
    <property type="match status" value="3"/>
</dbReference>
<comment type="caution">
    <text evidence="3">The sequence shown here is derived from an EMBL/GenBank/DDBJ whole genome shotgun (WGS) entry which is preliminary data.</text>
</comment>
<dbReference type="Proteomes" id="UP000192277">
    <property type="component" value="Unassembled WGS sequence"/>
</dbReference>
<dbReference type="SMART" id="SM00740">
    <property type="entry name" value="PASTA"/>
    <property type="match status" value="3"/>
</dbReference>
<protein>
    <submittedName>
        <fullName evidence="3">Penicillin-binding protein</fullName>
    </submittedName>
</protein>
<feature type="domain" description="PASTA" evidence="2">
    <location>
        <begin position="180"/>
        <end position="251"/>
    </location>
</feature>
<dbReference type="Pfam" id="PF03793">
    <property type="entry name" value="PASTA"/>
    <property type="match status" value="2"/>
</dbReference>
<keyword evidence="1" id="KW-0472">Membrane</keyword>
<keyword evidence="4" id="KW-1185">Reference proteome</keyword>